<gene>
    <name evidence="1" type="ORF">AWH69_13165</name>
</gene>
<dbReference type="EMBL" id="LQZG01000004">
    <property type="protein sequence ID" value="OAB86295.1"/>
    <property type="molecule type" value="Genomic_DNA"/>
</dbReference>
<evidence type="ECO:0000313" key="1">
    <source>
        <dbReference type="EMBL" id="OAB86295.1"/>
    </source>
</evidence>
<evidence type="ECO:0000313" key="2">
    <source>
        <dbReference type="Proteomes" id="UP000076976"/>
    </source>
</evidence>
<dbReference type="AlphaFoldDB" id="A0A176Q9E5"/>
<dbReference type="Pfam" id="PF19736">
    <property type="entry name" value="DUF6226"/>
    <property type="match status" value="1"/>
</dbReference>
<protein>
    <submittedName>
        <fullName evidence="1">Uncharacterized protein</fullName>
    </submittedName>
</protein>
<comment type="caution">
    <text evidence="1">The sequence shown here is derived from an EMBL/GenBank/DDBJ whole genome shotgun (WGS) entry which is preliminary data.</text>
</comment>
<name>A0A176Q9E5_9MICO</name>
<sequence length="236" mass="25298">MDITDLRAVVDERYARLDLPSWPDPHPDLASPAEEEYSRVSDPTRYRVVVHRAWLWVEVIAGLDGVTSEALTSRELDGCDEEGRHVRGARLVSTRAGTLPLLVIEHATPSDPGEPPMPGVRVAVGRATSVVGSVPACGCDACDDGSQTIVEEVDAVFARVLEGPYVAVTGRGWHAEWHPTGMSYGSEAGADEPPGLDDLLGQLREGDEVELPEGATAVVSRGWLDGDEAVISRLGR</sequence>
<proteinExistence type="predicted"/>
<dbReference type="Proteomes" id="UP000076976">
    <property type="component" value="Unassembled WGS sequence"/>
</dbReference>
<keyword evidence="2" id="KW-1185">Reference proteome</keyword>
<dbReference type="RefSeq" id="WP_068276794.1">
    <property type="nucleotide sequence ID" value="NZ_LQZG01000004.1"/>
</dbReference>
<organism evidence="1 2">
    <name type="scientific">Janibacter melonis</name>
    <dbReference type="NCBI Taxonomy" id="262209"/>
    <lineage>
        <taxon>Bacteria</taxon>
        <taxon>Bacillati</taxon>
        <taxon>Actinomycetota</taxon>
        <taxon>Actinomycetes</taxon>
        <taxon>Micrococcales</taxon>
        <taxon>Intrasporangiaceae</taxon>
        <taxon>Janibacter</taxon>
    </lineage>
</organism>
<dbReference type="InterPro" id="IPR045773">
    <property type="entry name" value="DUF6226"/>
</dbReference>
<reference evidence="1 2" key="1">
    <citation type="submission" date="2016-01" db="EMBL/GenBank/DDBJ databases">
        <title>Janibacter melonis strain CD11_4 genome sequencing and assembly.</title>
        <authorList>
            <person name="Nair G.R."/>
            <person name="Kaur G."/>
            <person name="Chander A.M."/>
            <person name="Mayilraj S."/>
        </authorList>
    </citation>
    <scope>NUCLEOTIDE SEQUENCE [LARGE SCALE GENOMIC DNA]</scope>
    <source>
        <strain evidence="1 2">CD11-4</strain>
    </source>
</reference>
<dbReference type="STRING" id="262209.AWH69_13165"/>
<accession>A0A176Q9E5</accession>